<dbReference type="Gene3D" id="2.60.40.2140">
    <property type="entry name" value="Beta-1,3-glucan-recognition protein, N-terminal domain"/>
    <property type="match status" value="2"/>
</dbReference>
<protein>
    <recommendedName>
        <fullName evidence="1">CBM39 domain-containing protein</fullName>
    </recommendedName>
</protein>
<organism evidence="2 3">
    <name type="scientific">Phlebotomus papatasi</name>
    <name type="common">Sandfly</name>
    <dbReference type="NCBI Taxonomy" id="29031"/>
    <lineage>
        <taxon>Eukaryota</taxon>
        <taxon>Metazoa</taxon>
        <taxon>Ecdysozoa</taxon>
        <taxon>Arthropoda</taxon>
        <taxon>Hexapoda</taxon>
        <taxon>Insecta</taxon>
        <taxon>Pterygota</taxon>
        <taxon>Neoptera</taxon>
        <taxon>Endopterygota</taxon>
        <taxon>Diptera</taxon>
        <taxon>Nematocera</taxon>
        <taxon>Psychodoidea</taxon>
        <taxon>Psychodidae</taxon>
        <taxon>Phlebotomus</taxon>
        <taxon>Phlebotomus</taxon>
    </lineage>
</organism>
<dbReference type="Pfam" id="PF15886">
    <property type="entry name" value="CBM39"/>
    <property type="match status" value="2"/>
</dbReference>
<accession>A0A1B0D9G4</accession>
<dbReference type="AlphaFoldDB" id="A0A1B0D9G4"/>
<keyword evidence="3" id="KW-1185">Reference proteome</keyword>
<dbReference type="Proteomes" id="UP000092462">
    <property type="component" value="Unassembled WGS sequence"/>
</dbReference>
<dbReference type="GO" id="GO:0030246">
    <property type="term" value="F:carbohydrate binding"/>
    <property type="evidence" value="ECO:0007669"/>
    <property type="project" value="InterPro"/>
</dbReference>
<dbReference type="PROSITE" id="PS51969">
    <property type="entry name" value="CBM39"/>
    <property type="match status" value="2"/>
</dbReference>
<proteinExistence type="predicted"/>
<dbReference type="EMBL" id="AJVK01028216">
    <property type="status" value="NOT_ANNOTATED_CDS"/>
    <property type="molecule type" value="Genomic_DNA"/>
</dbReference>
<dbReference type="EnsemblMetazoa" id="PPAI004276-RA">
    <property type="protein sequence ID" value="PPAI004276-PA"/>
    <property type="gene ID" value="PPAI004276"/>
</dbReference>
<sequence length="497" mass="56100">MIIDQLCVVLLMVLGLSQLAPGESFVIPRARFEVLHPRGLRISIPDVAGIKLFSFHGAVNDEIQVNQQGTIHGEVTDAINGRWTFTDSRVTVKGGDVINYWIYVQFNNLGYHVENKQFVTEEPIGPVCFCDREVKKVTEKLAETQLQLQGILNTTEKLQQDFLSLNEFLGTILEKSNFGRKLLLTGVFSATDNPYELIKTILEDKLDLSDLKLRVLNATTTVHGAILFEMTSTSDKLRILMRSKRLEKSKLRIIDYQDEDNELAGIFQISQSPSVPSSTTFPITDGPDPDIDVRFAKNAKPIRVLRLRRRMFTWMARNLGEGEIRVNILVISSNIIIIIIITMRRVAIDGVDTEIMDGIRDHQTVQCAKGRRRSEPEGMMLTKVAVIVLFANAVMSYRLQSPAVEVCPHALRVSVADSSGIELFAFHGNINRPIGETEAGQMSQDVNHKTFGRWIFEIESESFKLGDTINYWIFVQHRGLGYRSDVMSYTVNGKHQD</sequence>
<dbReference type="VEuPathDB" id="VectorBase:PPAPM1_002995"/>
<evidence type="ECO:0000313" key="2">
    <source>
        <dbReference type="EnsemblMetazoa" id="PPAI004276-PA"/>
    </source>
</evidence>
<evidence type="ECO:0000259" key="1">
    <source>
        <dbReference type="PROSITE" id="PS51969"/>
    </source>
</evidence>
<dbReference type="InterPro" id="IPR031756">
    <property type="entry name" value="BGBP_N"/>
</dbReference>
<reference evidence="2" key="1">
    <citation type="submission" date="2022-08" db="UniProtKB">
        <authorList>
            <consortium name="EnsemblMetazoa"/>
        </authorList>
    </citation>
    <scope>IDENTIFICATION</scope>
    <source>
        <strain evidence="2">Israel</strain>
    </source>
</reference>
<dbReference type="VEuPathDB" id="VectorBase:PPAI004276"/>
<name>A0A1B0D9G4_PHLPP</name>
<evidence type="ECO:0000313" key="3">
    <source>
        <dbReference type="Proteomes" id="UP000092462"/>
    </source>
</evidence>
<feature type="domain" description="CBM39" evidence="1">
    <location>
        <begin position="25"/>
        <end position="125"/>
    </location>
</feature>
<dbReference type="InterPro" id="IPR043030">
    <property type="entry name" value="BGBP_N_sf"/>
</dbReference>
<feature type="domain" description="CBM39" evidence="1">
    <location>
        <begin position="397"/>
        <end position="496"/>
    </location>
</feature>